<gene>
    <name evidence="1" type="ORF">TwortDSMZ_053</name>
</gene>
<evidence type="ECO:0000313" key="2">
    <source>
        <dbReference type="Proteomes" id="UP000503318"/>
    </source>
</evidence>
<sequence length="47" mass="5624">MEKVIVLSEEEVEKLINYLESKDLDDSMISLYNEILERYYLLKGIIK</sequence>
<proteinExistence type="predicted"/>
<dbReference type="EMBL" id="MT151386">
    <property type="protein sequence ID" value="QIW89058.1"/>
    <property type="molecule type" value="Genomic_DNA"/>
</dbReference>
<dbReference type="SMR" id="A0A6H0X558"/>
<accession>A0A6H0X558</accession>
<evidence type="ECO:0000313" key="1">
    <source>
        <dbReference type="EMBL" id="QIW89058.1"/>
    </source>
</evidence>
<name>A0A6H0X558_BPTWO</name>
<reference evidence="1 2" key="1">
    <citation type="submission" date="2020-03" db="EMBL/GenBank/DDBJ databases">
        <title>Variable regions in the genome of staphylococcal bacteriophage Twort.</title>
        <authorList>
            <person name="Glowacka-Rutkowska A."/>
            <person name="Gawor J."/>
            <person name="Lobocka M."/>
        </authorList>
    </citation>
    <scope>NUCLEOTIDE SEQUENCE [LARGE SCALE GENOMIC DNA]</scope>
</reference>
<organism evidence="1 2">
    <name type="scientific">Staphylococcus phage Twort (strain DSM 17442 / HER 48)</name>
    <name type="common">Bacteriophage Twort</name>
    <dbReference type="NCBI Taxonomy" id="2908167"/>
    <lineage>
        <taxon>Viruses</taxon>
        <taxon>Duplodnaviria</taxon>
        <taxon>Heunggongvirae</taxon>
        <taxon>Uroviricota</taxon>
        <taxon>Caudoviricetes</taxon>
        <taxon>Herelleviridae</taxon>
        <taxon>Twortvirinae</taxon>
        <taxon>Twortvirus</taxon>
        <taxon>Twortvirus twort</taxon>
    </lineage>
</organism>
<dbReference type="RefSeq" id="YP_238698.1">
    <property type="nucleotide sequence ID" value="NC_007021.1"/>
</dbReference>
<protein>
    <submittedName>
        <fullName evidence="1">Uncharacterized protein</fullName>
    </submittedName>
</protein>
<organismHost>
    <name type="scientific">Twortvirus twort</name>
    <dbReference type="NCBI Taxonomy" id="55510"/>
</organismHost>
<dbReference type="Proteomes" id="UP000503318">
    <property type="component" value="Segment"/>
</dbReference>
<dbReference type="KEGG" id="vg:5130351"/>